<evidence type="ECO:0000256" key="15">
    <source>
        <dbReference type="ARBA" id="ARBA00032605"/>
    </source>
</evidence>
<feature type="transmembrane region" description="Helical" evidence="19">
    <location>
        <begin position="31"/>
        <end position="51"/>
    </location>
</feature>
<evidence type="ECO:0000256" key="6">
    <source>
        <dbReference type="ARBA" id="ARBA00015850"/>
    </source>
</evidence>
<comment type="function">
    <text evidence="14 19">Joins adenosylcobinamide-GDP and alpha-ribazole to generate adenosylcobalamin (Ado-cobalamin). Also synthesizes adenosylcobalamin 5'-phosphate from adenosylcobinamide-GDP and alpha-ribazole 5'-phosphate.</text>
</comment>
<keyword evidence="9 19" id="KW-0808">Transferase</keyword>
<dbReference type="EMBL" id="JENJ01000037">
    <property type="protein sequence ID" value="KGM95559.1"/>
    <property type="molecule type" value="Genomic_DNA"/>
</dbReference>
<evidence type="ECO:0000256" key="13">
    <source>
        <dbReference type="ARBA" id="ARBA00023136"/>
    </source>
</evidence>
<evidence type="ECO:0000313" key="20">
    <source>
        <dbReference type="EMBL" id="KGM95559.1"/>
    </source>
</evidence>
<dbReference type="NCBIfam" id="TIGR00317">
    <property type="entry name" value="cobS"/>
    <property type="match status" value="1"/>
</dbReference>
<protein>
    <recommendedName>
        <fullName evidence="6 19">Adenosylcobinamide-GDP ribazoletransferase</fullName>
        <ecNumber evidence="5 19">2.7.8.26</ecNumber>
    </recommendedName>
    <alternativeName>
        <fullName evidence="16 19">Cobalamin synthase</fullName>
    </alternativeName>
    <alternativeName>
        <fullName evidence="15 19">Cobalamin-5'-phosphate synthase</fullName>
    </alternativeName>
</protein>
<dbReference type="InterPro" id="IPR003805">
    <property type="entry name" value="CobS"/>
</dbReference>
<keyword evidence="12 19" id="KW-1133">Transmembrane helix</keyword>
<dbReference type="GO" id="GO:0051073">
    <property type="term" value="F:adenosylcobinamide-GDP ribazoletransferase activity"/>
    <property type="evidence" value="ECO:0007669"/>
    <property type="project" value="UniProtKB-UniRule"/>
</dbReference>
<evidence type="ECO:0000256" key="4">
    <source>
        <dbReference type="ARBA" id="ARBA00010561"/>
    </source>
</evidence>
<comment type="catalytic activity">
    <reaction evidence="18 19">
        <text>alpha-ribazole 5'-phosphate + adenosylcob(III)inamide-GDP = adenosylcob(III)alamin 5'-phosphate + GMP + H(+)</text>
        <dbReference type="Rhea" id="RHEA:23560"/>
        <dbReference type="ChEBI" id="CHEBI:15378"/>
        <dbReference type="ChEBI" id="CHEBI:57918"/>
        <dbReference type="ChEBI" id="CHEBI:58115"/>
        <dbReference type="ChEBI" id="CHEBI:60487"/>
        <dbReference type="ChEBI" id="CHEBI:60493"/>
        <dbReference type="EC" id="2.7.8.26"/>
    </reaction>
</comment>
<dbReference type="PANTHER" id="PTHR34148:SF1">
    <property type="entry name" value="ADENOSYLCOBINAMIDE-GDP RIBAZOLETRANSFERASE"/>
    <property type="match status" value="1"/>
</dbReference>
<dbReference type="HAMAP" id="MF_00719">
    <property type="entry name" value="CobS"/>
    <property type="match status" value="1"/>
</dbReference>
<name>A0A0A0I2B0_CLONO</name>
<evidence type="ECO:0000256" key="18">
    <source>
        <dbReference type="ARBA" id="ARBA00049504"/>
    </source>
</evidence>
<evidence type="ECO:0000256" key="1">
    <source>
        <dbReference type="ARBA" id="ARBA00001946"/>
    </source>
</evidence>
<accession>A0A0A0I2B0</accession>
<keyword evidence="13 19" id="KW-0472">Membrane</keyword>
<dbReference type="GO" id="GO:0009236">
    <property type="term" value="P:cobalamin biosynthetic process"/>
    <property type="evidence" value="ECO:0007669"/>
    <property type="project" value="UniProtKB-UniRule"/>
</dbReference>
<evidence type="ECO:0000256" key="16">
    <source>
        <dbReference type="ARBA" id="ARBA00032853"/>
    </source>
</evidence>
<evidence type="ECO:0000256" key="9">
    <source>
        <dbReference type="ARBA" id="ARBA00022679"/>
    </source>
</evidence>
<comment type="cofactor">
    <cofactor evidence="1 19">
        <name>Mg(2+)</name>
        <dbReference type="ChEBI" id="CHEBI:18420"/>
    </cofactor>
</comment>
<comment type="catalytic activity">
    <reaction evidence="17 19">
        <text>alpha-ribazole + adenosylcob(III)inamide-GDP = adenosylcob(III)alamin + GMP + H(+)</text>
        <dbReference type="Rhea" id="RHEA:16049"/>
        <dbReference type="ChEBI" id="CHEBI:10329"/>
        <dbReference type="ChEBI" id="CHEBI:15378"/>
        <dbReference type="ChEBI" id="CHEBI:18408"/>
        <dbReference type="ChEBI" id="CHEBI:58115"/>
        <dbReference type="ChEBI" id="CHEBI:60487"/>
        <dbReference type="EC" id="2.7.8.26"/>
    </reaction>
</comment>
<evidence type="ECO:0000256" key="17">
    <source>
        <dbReference type="ARBA" id="ARBA00048623"/>
    </source>
</evidence>
<evidence type="ECO:0000256" key="7">
    <source>
        <dbReference type="ARBA" id="ARBA00022475"/>
    </source>
</evidence>
<reference evidence="20 21" key="1">
    <citation type="submission" date="2014-01" db="EMBL/GenBank/DDBJ databases">
        <title>Plasmidome dynamics in the species complex Clostridium novyi sensu lato converts strains of independent lineages into distinctly different pathogens.</title>
        <authorList>
            <person name="Skarin H."/>
            <person name="Segerman B."/>
        </authorList>
    </citation>
    <scope>NUCLEOTIDE SEQUENCE [LARGE SCALE GENOMIC DNA]</scope>
    <source>
        <strain evidence="20 21">4552</strain>
    </source>
</reference>
<keyword evidence="11 19" id="KW-0460">Magnesium</keyword>
<evidence type="ECO:0000256" key="19">
    <source>
        <dbReference type="HAMAP-Rule" id="MF_00719"/>
    </source>
</evidence>
<comment type="caution">
    <text evidence="20">The sequence shown here is derived from an EMBL/GenBank/DDBJ whole genome shotgun (WGS) entry which is preliminary data.</text>
</comment>
<evidence type="ECO:0000256" key="12">
    <source>
        <dbReference type="ARBA" id="ARBA00022989"/>
    </source>
</evidence>
<dbReference type="EC" id="2.7.8.26" evidence="5 19"/>
<evidence type="ECO:0000256" key="2">
    <source>
        <dbReference type="ARBA" id="ARBA00004651"/>
    </source>
</evidence>
<sequence>MKNLILMIQFFTRIPINIEIDVKEDSFAKGISYLPLVGLIIGGFNAIVYFVSSKFILGTLPIVLALLANTMITGAFHIDGLADTCDGIFSSRKKERMLEIMKDSRVGTNGAIAIVFDFMLRFAVLNSLNKKYIIIGLILSPVVAKTVVTLLMCFSVYARKEGGLGGVFVGKVKPFRVIVAFIISILIGYLLIGYKYIALLLVTVLFIEIYKKLIYSKIDGMTGDTLGAANEIAEIIFMLALLSFKGCALL</sequence>
<evidence type="ECO:0000256" key="5">
    <source>
        <dbReference type="ARBA" id="ARBA00013200"/>
    </source>
</evidence>
<dbReference type="Proteomes" id="UP000030012">
    <property type="component" value="Unassembled WGS sequence"/>
</dbReference>
<feature type="transmembrane region" description="Helical" evidence="19">
    <location>
        <begin position="132"/>
        <end position="157"/>
    </location>
</feature>
<feature type="transmembrane region" description="Helical" evidence="19">
    <location>
        <begin position="106"/>
        <end position="125"/>
    </location>
</feature>
<dbReference type="AlphaFoldDB" id="A0A0A0I2B0"/>
<evidence type="ECO:0000256" key="8">
    <source>
        <dbReference type="ARBA" id="ARBA00022573"/>
    </source>
</evidence>
<feature type="transmembrane region" description="Helical" evidence="19">
    <location>
        <begin position="58"/>
        <end position="78"/>
    </location>
</feature>
<feature type="transmembrane region" description="Helical" evidence="19">
    <location>
        <begin position="177"/>
        <end position="207"/>
    </location>
</feature>
<gene>
    <name evidence="19" type="primary">cobS</name>
    <name evidence="20" type="ORF">Z968_08860</name>
</gene>
<keyword evidence="8 19" id="KW-0169">Cobalamin biosynthesis</keyword>
<dbReference type="PANTHER" id="PTHR34148">
    <property type="entry name" value="ADENOSYLCOBINAMIDE-GDP RIBAZOLETRANSFERASE"/>
    <property type="match status" value="1"/>
</dbReference>
<comment type="pathway">
    <text evidence="3 19">Cofactor biosynthesis; adenosylcobalamin biosynthesis; adenosylcobalamin from cob(II)yrinate a,c-diamide: step 7/7.</text>
</comment>
<comment type="similarity">
    <text evidence="4 19">Belongs to the CobS family.</text>
</comment>
<dbReference type="OrthoDB" id="9794626at2"/>
<dbReference type="Pfam" id="PF02654">
    <property type="entry name" value="CobS"/>
    <property type="match status" value="1"/>
</dbReference>
<evidence type="ECO:0000256" key="3">
    <source>
        <dbReference type="ARBA" id="ARBA00004663"/>
    </source>
</evidence>
<keyword evidence="7 19" id="KW-1003">Cell membrane</keyword>
<evidence type="ECO:0000256" key="10">
    <source>
        <dbReference type="ARBA" id="ARBA00022692"/>
    </source>
</evidence>
<dbReference type="GO" id="GO:0005886">
    <property type="term" value="C:plasma membrane"/>
    <property type="evidence" value="ECO:0007669"/>
    <property type="project" value="UniProtKB-SubCell"/>
</dbReference>
<keyword evidence="10 19" id="KW-0812">Transmembrane</keyword>
<organism evidence="20 21">
    <name type="scientific">Clostridium novyi A str. 4552</name>
    <dbReference type="NCBI Taxonomy" id="1444289"/>
    <lineage>
        <taxon>Bacteria</taxon>
        <taxon>Bacillati</taxon>
        <taxon>Bacillota</taxon>
        <taxon>Clostridia</taxon>
        <taxon>Eubacteriales</taxon>
        <taxon>Clostridiaceae</taxon>
        <taxon>Clostridium</taxon>
    </lineage>
</organism>
<evidence type="ECO:0000256" key="14">
    <source>
        <dbReference type="ARBA" id="ARBA00025228"/>
    </source>
</evidence>
<dbReference type="RefSeq" id="WP_039255694.1">
    <property type="nucleotide sequence ID" value="NZ_JENJ01000037.1"/>
</dbReference>
<proteinExistence type="inferred from homology"/>
<comment type="subcellular location">
    <subcellularLocation>
        <location evidence="2 19">Cell membrane</location>
        <topology evidence="2 19">Multi-pass membrane protein</topology>
    </subcellularLocation>
</comment>
<evidence type="ECO:0000313" key="21">
    <source>
        <dbReference type="Proteomes" id="UP000030012"/>
    </source>
</evidence>
<dbReference type="GO" id="GO:0008818">
    <property type="term" value="F:cobalamin 5'-phosphate synthase activity"/>
    <property type="evidence" value="ECO:0007669"/>
    <property type="project" value="UniProtKB-UniRule"/>
</dbReference>
<evidence type="ECO:0000256" key="11">
    <source>
        <dbReference type="ARBA" id="ARBA00022842"/>
    </source>
</evidence>
<dbReference type="UniPathway" id="UPA00148">
    <property type="reaction ID" value="UER00238"/>
</dbReference>